<dbReference type="InterPro" id="IPR018108">
    <property type="entry name" value="MCP_transmembrane"/>
</dbReference>
<evidence type="ECO:0000256" key="5">
    <source>
        <dbReference type="ARBA" id="ARBA00022737"/>
    </source>
</evidence>
<evidence type="ECO:0000256" key="2">
    <source>
        <dbReference type="ARBA" id="ARBA00006375"/>
    </source>
</evidence>
<evidence type="ECO:0000256" key="9">
    <source>
        <dbReference type="RuleBase" id="RU000488"/>
    </source>
</evidence>
<keyword evidence="11" id="KW-1185">Reference proteome</keyword>
<dbReference type="InterPro" id="IPR050391">
    <property type="entry name" value="Mito_Metabolite_Transporter"/>
</dbReference>
<evidence type="ECO:0000256" key="8">
    <source>
        <dbReference type="PROSITE-ProRule" id="PRU00282"/>
    </source>
</evidence>
<keyword evidence="7 8" id="KW-0472">Membrane</keyword>
<keyword evidence="3 9" id="KW-0813">Transport</keyword>
<proteinExistence type="inferred from homology"/>
<keyword evidence="4 8" id="KW-0812">Transmembrane</keyword>
<dbReference type="OrthoDB" id="756301at2759"/>
<organism evidence="10 11">
    <name type="scientific">Daphnia magna</name>
    <dbReference type="NCBI Taxonomy" id="35525"/>
    <lineage>
        <taxon>Eukaryota</taxon>
        <taxon>Metazoa</taxon>
        <taxon>Ecdysozoa</taxon>
        <taxon>Arthropoda</taxon>
        <taxon>Crustacea</taxon>
        <taxon>Branchiopoda</taxon>
        <taxon>Diplostraca</taxon>
        <taxon>Cladocera</taxon>
        <taxon>Anomopoda</taxon>
        <taxon>Daphniidae</taxon>
        <taxon>Daphnia</taxon>
    </lineage>
</organism>
<dbReference type="EMBL" id="LRGB01008157">
    <property type="protein sequence ID" value="KZS00902.1"/>
    <property type="molecule type" value="Genomic_DNA"/>
</dbReference>
<dbReference type="AlphaFoldDB" id="A0A164I5G1"/>
<evidence type="ECO:0000256" key="4">
    <source>
        <dbReference type="ARBA" id="ARBA00022692"/>
    </source>
</evidence>
<name>A0A164I5G1_9CRUS</name>
<dbReference type="InterPro" id="IPR023395">
    <property type="entry name" value="MCP_dom_sf"/>
</dbReference>
<dbReference type="PANTHER" id="PTHR45618">
    <property type="entry name" value="MITOCHONDRIAL DICARBOXYLATE CARRIER-RELATED"/>
    <property type="match status" value="1"/>
</dbReference>
<protein>
    <submittedName>
        <fullName evidence="10">Kidney mitochondrial carrier protein 1</fullName>
    </submittedName>
</protein>
<dbReference type="Proteomes" id="UP000076858">
    <property type="component" value="Unassembled WGS sequence"/>
</dbReference>
<gene>
    <name evidence="10" type="ORF">APZ42_002619</name>
</gene>
<dbReference type="Gene3D" id="1.50.40.10">
    <property type="entry name" value="Mitochondrial carrier domain"/>
    <property type="match status" value="1"/>
</dbReference>
<sequence length="76" mass="9144">MNQRRLKSGVRFGFGMSSDFTLHKSRLYRGTIDCFIQTVRHEGVMALYRGFIPTWLRMGPWNMIFFITYEQLKKLY</sequence>
<comment type="subcellular location">
    <subcellularLocation>
        <location evidence="1">Membrane</location>
        <topology evidence="1">Multi-pass membrane protein</topology>
    </subcellularLocation>
</comment>
<evidence type="ECO:0000256" key="7">
    <source>
        <dbReference type="ARBA" id="ARBA00023136"/>
    </source>
</evidence>
<accession>A0A164I5G1</accession>
<evidence type="ECO:0000256" key="1">
    <source>
        <dbReference type="ARBA" id="ARBA00004141"/>
    </source>
</evidence>
<keyword evidence="5" id="KW-0677">Repeat</keyword>
<comment type="similarity">
    <text evidence="2 9">Belongs to the mitochondrial carrier (TC 2.A.29) family.</text>
</comment>
<dbReference type="SUPFAM" id="SSF103506">
    <property type="entry name" value="Mitochondrial carrier"/>
    <property type="match status" value="1"/>
</dbReference>
<evidence type="ECO:0000256" key="6">
    <source>
        <dbReference type="ARBA" id="ARBA00022989"/>
    </source>
</evidence>
<dbReference type="PROSITE" id="PS50920">
    <property type="entry name" value="SOLCAR"/>
    <property type="match status" value="1"/>
</dbReference>
<comment type="caution">
    <text evidence="10">The sequence shown here is derived from an EMBL/GenBank/DDBJ whole genome shotgun (WGS) entry which is preliminary data.</text>
</comment>
<evidence type="ECO:0000313" key="11">
    <source>
        <dbReference type="Proteomes" id="UP000076858"/>
    </source>
</evidence>
<keyword evidence="6" id="KW-1133">Transmembrane helix</keyword>
<evidence type="ECO:0000313" key="10">
    <source>
        <dbReference type="EMBL" id="KZS00902.1"/>
    </source>
</evidence>
<dbReference type="Pfam" id="PF00153">
    <property type="entry name" value="Mito_carr"/>
    <property type="match status" value="1"/>
</dbReference>
<evidence type="ECO:0000256" key="3">
    <source>
        <dbReference type="ARBA" id="ARBA00022448"/>
    </source>
</evidence>
<reference evidence="10 11" key="1">
    <citation type="submission" date="2016-03" db="EMBL/GenBank/DDBJ databases">
        <title>EvidentialGene: Evidence-directed Construction of Genes on Genomes.</title>
        <authorList>
            <person name="Gilbert D.G."/>
            <person name="Choi J.-H."/>
            <person name="Mockaitis K."/>
            <person name="Colbourne J."/>
            <person name="Pfrender M."/>
        </authorList>
    </citation>
    <scope>NUCLEOTIDE SEQUENCE [LARGE SCALE GENOMIC DNA]</scope>
    <source>
        <strain evidence="10 11">Xinb3</strain>
        <tissue evidence="10">Complete organism</tissue>
    </source>
</reference>
<dbReference type="GO" id="GO:0016020">
    <property type="term" value="C:membrane"/>
    <property type="evidence" value="ECO:0007669"/>
    <property type="project" value="UniProtKB-SubCell"/>
</dbReference>
<feature type="repeat" description="Solcar" evidence="8">
    <location>
        <begin position="3"/>
        <end position="75"/>
    </location>
</feature>